<sequence length="68" mass="6909">MKMPPTQGALDAVESALAAIGDEISEHVSGRGTVGSLQQRTAFHANLEAITITRISDQAASAAACSLA</sequence>
<dbReference type="HOGENOM" id="CLU_2792354_0_0_11"/>
<proteinExistence type="predicted"/>
<name>V6JPU4_STRRC</name>
<dbReference type="EMBL" id="AWQX01000386">
    <property type="protein sequence ID" value="EST18869.1"/>
    <property type="molecule type" value="Genomic_DNA"/>
</dbReference>
<evidence type="ECO:0000313" key="1">
    <source>
        <dbReference type="EMBL" id="EST18869.1"/>
    </source>
</evidence>
<comment type="caution">
    <text evidence="1">The sequence shown here is derived from an EMBL/GenBank/DDBJ whole genome shotgun (WGS) entry which is preliminary data.</text>
</comment>
<reference evidence="1 2" key="1">
    <citation type="journal article" date="2014" name="Genome Announc.">
        <title>Draft Genome Sequence of Streptomyces roseochromogenes subsp. oscitans DS 12.976, Producer of the Aminocoumarin Antibiotic Clorobiocin.</title>
        <authorList>
            <person name="Ruckert C."/>
            <person name="Kalinowski J."/>
            <person name="Heide L."/>
            <person name="Apel A.K."/>
        </authorList>
    </citation>
    <scope>NUCLEOTIDE SEQUENCE [LARGE SCALE GENOMIC DNA]</scope>
    <source>
        <strain evidence="1 2">DS 12.976</strain>
    </source>
</reference>
<protein>
    <submittedName>
        <fullName evidence="1">Uncharacterized protein</fullName>
    </submittedName>
</protein>
<accession>V6JPU4</accession>
<gene>
    <name evidence="1" type="ORF">M878_43935</name>
</gene>
<dbReference type="PATRIC" id="fig|1352936.5.peg.9110"/>
<dbReference type="Proteomes" id="UP000017984">
    <property type="component" value="Chromosome"/>
</dbReference>
<dbReference type="RefSeq" id="WP_023553598.1">
    <property type="nucleotide sequence ID" value="NZ_CM002285.1"/>
</dbReference>
<dbReference type="AlphaFoldDB" id="V6JPU4"/>
<keyword evidence="2" id="KW-1185">Reference proteome</keyword>
<evidence type="ECO:0000313" key="2">
    <source>
        <dbReference type="Proteomes" id="UP000017984"/>
    </source>
</evidence>
<organism evidence="1 2">
    <name type="scientific">Streptomyces roseochromogenus subsp. oscitans DS 12.976</name>
    <dbReference type="NCBI Taxonomy" id="1352936"/>
    <lineage>
        <taxon>Bacteria</taxon>
        <taxon>Bacillati</taxon>
        <taxon>Actinomycetota</taxon>
        <taxon>Actinomycetes</taxon>
        <taxon>Kitasatosporales</taxon>
        <taxon>Streptomycetaceae</taxon>
        <taxon>Streptomyces</taxon>
    </lineage>
</organism>
<dbReference type="STRING" id="1352936.M878_43935"/>